<accession>A0A2M9D3S9</accession>
<dbReference type="EMBL" id="PGFH01000002">
    <property type="protein sequence ID" value="PJJ78847.1"/>
    <property type="molecule type" value="Genomic_DNA"/>
</dbReference>
<proteinExistence type="predicted"/>
<evidence type="ECO:0008006" key="4">
    <source>
        <dbReference type="Google" id="ProtNLM"/>
    </source>
</evidence>
<evidence type="ECO:0000256" key="1">
    <source>
        <dbReference type="SAM" id="Phobius"/>
    </source>
</evidence>
<sequence>MQLSNRFASERGSASLEFITVGLVMLVPLVYLVLTMSSIQAGALAAEGAARQAARVFVQAQTLEQANAAASSAVQFALDNHGVDASDAAVTITCAPDPGDCLARKGFVTVQVAIAVDLPLAPPVLTGNFPLQVPLDAAATQQVSQFAGSR</sequence>
<dbReference type="OrthoDB" id="5118919at2"/>
<keyword evidence="1" id="KW-1133">Transmembrane helix</keyword>
<dbReference type="AlphaFoldDB" id="A0A2M9D3S9"/>
<evidence type="ECO:0000313" key="3">
    <source>
        <dbReference type="Proteomes" id="UP000231742"/>
    </source>
</evidence>
<evidence type="ECO:0000313" key="2">
    <source>
        <dbReference type="EMBL" id="PJJ78847.1"/>
    </source>
</evidence>
<organism evidence="2 3">
    <name type="scientific">Salinibacterium amurskyense</name>
    <dbReference type="NCBI Taxonomy" id="205941"/>
    <lineage>
        <taxon>Bacteria</taxon>
        <taxon>Bacillati</taxon>
        <taxon>Actinomycetota</taxon>
        <taxon>Actinomycetes</taxon>
        <taxon>Micrococcales</taxon>
        <taxon>Microbacteriaceae</taxon>
        <taxon>Salinibacterium</taxon>
    </lineage>
</organism>
<name>A0A2M9D3S9_9MICO</name>
<reference evidence="2 3" key="1">
    <citation type="submission" date="2017-11" db="EMBL/GenBank/DDBJ databases">
        <title>Genomic Encyclopedia of Archaeal and Bacterial Type Strains, Phase II (KMG-II): From Individual Species to Whole Genera.</title>
        <authorList>
            <person name="Goeker M."/>
        </authorList>
    </citation>
    <scope>NUCLEOTIDE SEQUENCE [LARGE SCALE GENOMIC DNA]</scope>
    <source>
        <strain evidence="2 3">DSM 16400</strain>
    </source>
</reference>
<protein>
    <recommendedName>
        <fullName evidence="4">TadE-like protein</fullName>
    </recommendedName>
</protein>
<keyword evidence="1" id="KW-0812">Transmembrane</keyword>
<comment type="caution">
    <text evidence="2">The sequence shown here is derived from an EMBL/GenBank/DDBJ whole genome shotgun (WGS) entry which is preliminary data.</text>
</comment>
<gene>
    <name evidence="2" type="ORF">CLV85_2427</name>
</gene>
<feature type="transmembrane region" description="Helical" evidence="1">
    <location>
        <begin position="12"/>
        <end position="34"/>
    </location>
</feature>
<dbReference type="Proteomes" id="UP000231742">
    <property type="component" value="Unassembled WGS sequence"/>
</dbReference>
<keyword evidence="1" id="KW-0472">Membrane</keyword>
<keyword evidence="3" id="KW-1185">Reference proteome</keyword>
<dbReference type="RefSeq" id="WP_100389849.1">
    <property type="nucleotide sequence ID" value="NZ_BMZU01000003.1"/>
</dbReference>